<keyword evidence="10" id="KW-1185">Reference proteome</keyword>
<evidence type="ECO:0000259" key="8">
    <source>
        <dbReference type="Pfam" id="PF06439"/>
    </source>
</evidence>
<comment type="similarity">
    <text evidence="2">Belongs to the GMC oxidoreductase family.</text>
</comment>
<evidence type="ECO:0000256" key="1">
    <source>
        <dbReference type="ARBA" id="ARBA00001974"/>
    </source>
</evidence>
<reference evidence="9 10" key="1">
    <citation type="submission" date="2020-01" db="EMBL/GenBank/DDBJ databases">
        <title>Identification and distribution of gene clusters putatively required for synthesis of sphingolipid metabolism inhibitors in phylogenetically diverse species of the filamentous fungus Fusarium.</title>
        <authorList>
            <person name="Kim H.-S."/>
            <person name="Busman M."/>
            <person name="Brown D.W."/>
            <person name="Divon H."/>
            <person name="Uhlig S."/>
            <person name="Proctor R.H."/>
        </authorList>
    </citation>
    <scope>NUCLEOTIDE SEQUENCE [LARGE SCALE GENOMIC DNA]</scope>
    <source>
        <strain evidence="9 10">NRRL 13308</strain>
    </source>
</reference>
<protein>
    <submittedName>
        <fullName evidence="9">FAD NAD(P)-binding domain-containing</fullName>
    </submittedName>
</protein>
<dbReference type="Proteomes" id="UP000536711">
    <property type="component" value="Unassembled WGS sequence"/>
</dbReference>
<organism evidence="9 10">
    <name type="scientific">Fusarium acutatum</name>
    <dbReference type="NCBI Taxonomy" id="78861"/>
    <lineage>
        <taxon>Eukaryota</taxon>
        <taxon>Fungi</taxon>
        <taxon>Dikarya</taxon>
        <taxon>Ascomycota</taxon>
        <taxon>Pezizomycotina</taxon>
        <taxon>Sordariomycetes</taxon>
        <taxon>Hypocreomycetidae</taxon>
        <taxon>Hypocreales</taxon>
        <taxon>Nectriaceae</taxon>
        <taxon>Fusarium</taxon>
        <taxon>Fusarium fujikuroi species complex</taxon>
    </lineage>
</organism>
<dbReference type="Gene3D" id="3.50.50.60">
    <property type="entry name" value="FAD/NAD(P)-binding domain"/>
    <property type="match status" value="2"/>
</dbReference>
<feature type="compositionally biased region" description="Basic and acidic residues" evidence="6">
    <location>
        <begin position="581"/>
        <end position="600"/>
    </location>
</feature>
<feature type="region of interest" description="Disordered" evidence="6">
    <location>
        <begin position="849"/>
        <end position="874"/>
    </location>
</feature>
<dbReference type="Pfam" id="PF06439">
    <property type="entry name" value="3keto-disac_hyd"/>
    <property type="match status" value="1"/>
</dbReference>
<evidence type="ECO:0000256" key="4">
    <source>
        <dbReference type="ARBA" id="ARBA00022827"/>
    </source>
</evidence>
<evidence type="ECO:0000256" key="6">
    <source>
        <dbReference type="SAM" id="MobiDB-lite"/>
    </source>
</evidence>
<evidence type="ECO:0000256" key="2">
    <source>
        <dbReference type="ARBA" id="ARBA00010790"/>
    </source>
</evidence>
<gene>
    <name evidence="9" type="ORF">FACUT_3917</name>
</gene>
<dbReference type="OrthoDB" id="167809at2759"/>
<dbReference type="InterPro" id="IPR010496">
    <property type="entry name" value="AL/BT2_dom"/>
</dbReference>
<name>A0A8H4JXU2_9HYPO</name>
<evidence type="ECO:0000259" key="7">
    <source>
        <dbReference type="Pfam" id="PF05199"/>
    </source>
</evidence>
<dbReference type="Gene3D" id="2.60.120.560">
    <property type="entry name" value="Exo-inulinase, domain 1"/>
    <property type="match status" value="1"/>
</dbReference>
<dbReference type="AlphaFoldDB" id="A0A8H4JXU2"/>
<dbReference type="GO" id="GO:0016787">
    <property type="term" value="F:hydrolase activity"/>
    <property type="evidence" value="ECO:0007669"/>
    <property type="project" value="InterPro"/>
</dbReference>
<feature type="domain" description="3-keto-alpha-glucoside-1,2-lyase/3-keto-2-hydroxy-glucal hydratase" evidence="8">
    <location>
        <begin position="663"/>
        <end position="893"/>
    </location>
</feature>
<sequence length="897" mass="97380">MDIGSGPQHTRFSLDVLGRYVCNTFDEALASSDPVARANAQLQPHSTMRPFDFIIIGGGTFGGVIAEHLWFRSTGRSERILVLEAGPFLLPEHSQNLPSLGLGREVWGLSWRSNLDVPFDGLAYCVGGRSVLWGGWSPRPLDSETPAEAWPKTVLDDLHSARLPNGNNGYFRQSGQQIGVTSTNDFMFGDLHSALRDQVYTILEAGRVTEAEPLAHLPDAPPVEILDTRPTLADLAALLGVPLPNPLPADPGQLRDLEQTLRKKLKLEAPLAVQARAEHAGFFPMNKFSAVPLMIKAARVASNESYPDDVSKRFMIVPQCHVTRLSVANDSDGKRVTGILTERGPISVAPDCKVIVALGTIESTRLALLSFGEQGPIGSNLMAHLRSNIDFRIPRIALDRLSPTVQALQSSALLVKGKHNFKRADGTLDGTVGYFHLQITASGLDNINSDSEAELFQKVPDIDTVYQHLLASDSHVVITIRGIGEMEAGNPNSNVSLDRDPSQTDYGERKAYVNLHPSAKDLQLWDALDQASDELAVALAAGHNIDVIVRNPPRIAASGVAATALTRDLPYVIRNGANPNGRRDGLGTTHHEAGTLKMGDDPNTSVTDAHGKFHGVKNAYAVGPALFPTIGSPNPMLTGLALARRLGDHVLPPPNPAQPEPGFHYLFDGTQHPADVRANWLIANTGRGGGDFKIVDRSLIAQPGNGIGLLFYGSEQFDDFTLRLDFCLPHARGNGNDNSGVFVRFRDPRRPELPGTPGPDVPGNAATVGVDTGYKIQIDEEARGDRRRNEPDGSFYHRTGAIHNVRRRGTGPGEQDYTNMQQLAAGQWHTYEITVKDRTYTVYLNGQQSTKFTADPSDPNESFRGRKHSEDQDSGFIGLQVHNGTVAFANIRICPSP</sequence>
<dbReference type="GO" id="GO:0016614">
    <property type="term" value="F:oxidoreductase activity, acting on CH-OH group of donors"/>
    <property type="evidence" value="ECO:0007669"/>
    <property type="project" value="InterPro"/>
</dbReference>
<dbReference type="InterPro" id="IPR051473">
    <property type="entry name" value="P2Ox-like"/>
</dbReference>
<evidence type="ECO:0000313" key="9">
    <source>
        <dbReference type="EMBL" id="KAF4439797.1"/>
    </source>
</evidence>
<proteinExistence type="inferred from homology"/>
<dbReference type="EMBL" id="JAADJF010000083">
    <property type="protein sequence ID" value="KAF4439797.1"/>
    <property type="molecule type" value="Genomic_DNA"/>
</dbReference>
<dbReference type="PANTHER" id="PTHR42784">
    <property type="entry name" value="PYRANOSE 2-OXIDASE"/>
    <property type="match status" value="1"/>
</dbReference>
<dbReference type="SUPFAM" id="SSF51905">
    <property type="entry name" value="FAD/NAD(P)-binding domain"/>
    <property type="match status" value="1"/>
</dbReference>
<feature type="domain" description="Glucose-methanol-choline oxidoreductase C-terminal" evidence="7">
    <location>
        <begin position="584"/>
        <end position="643"/>
    </location>
</feature>
<evidence type="ECO:0000313" key="10">
    <source>
        <dbReference type="Proteomes" id="UP000536711"/>
    </source>
</evidence>
<evidence type="ECO:0000256" key="3">
    <source>
        <dbReference type="ARBA" id="ARBA00022630"/>
    </source>
</evidence>
<comment type="caution">
    <text evidence="9">The sequence shown here is derived from an EMBL/GenBank/DDBJ whole genome shotgun (WGS) entry which is preliminary data.</text>
</comment>
<feature type="region of interest" description="Disordered" evidence="6">
    <location>
        <begin position="579"/>
        <end position="603"/>
    </location>
</feature>
<keyword evidence="4" id="KW-0274">FAD</keyword>
<evidence type="ECO:0000256" key="5">
    <source>
        <dbReference type="ARBA" id="ARBA00023002"/>
    </source>
</evidence>
<comment type="cofactor">
    <cofactor evidence="1">
        <name>FAD</name>
        <dbReference type="ChEBI" id="CHEBI:57692"/>
    </cofactor>
</comment>
<dbReference type="Pfam" id="PF05199">
    <property type="entry name" value="GMC_oxred_C"/>
    <property type="match status" value="1"/>
</dbReference>
<dbReference type="PANTHER" id="PTHR42784:SF1">
    <property type="entry name" value="PYRANOSE 2-OXIDASE"/>
    <property type="match status" value="1"/>
</dbReference>
<feature type="region of interest" description="Disordered" evidence="6">
    <location>
        <begin position="748"/>
        <end position="768"/>
    </location>
</feature>
<dbReference type="InterPro" id="IPR036188">
    <property type="entry name" value="FAD/NAD-bd_sf"/>
</dbReference>
<feature type="compositionally biased region" description="Basic and acidic residues" evidence="6">
    <location>
        <begin position="861"/>
        <end position="871"/>
    </location>
</feature>
<dbReference type="InterPro" id="IPR007867">
    <property type="entry name" value="GMC_OxRtase_C"/>
</dbReference>
<keyword evidence="5" id="KW-0560">Oxidoreductase</keyword>
<accession>A0A8H4JXU2</accession>
<keyword evidence="3" id="KW-0285">Flavoprotein</keyword>